<feature type="domain" description="Renin receptor-like C-terminal transmembrane spanning segment" evidence="3">
    <location>
        <begin position="237"/>
        <end position="307"/>
    </location>
</feature>
<dbReference type="InterPro" id="IPR012493">
    <property type="entry name" value="Renin_rcpt"/>
</dbReference>
<gene>
    <name evidence="4" type="ORF">PMAYCL1PPCAC_02566</name>
</gene>
<protein>
    <recommendedName>
        <fullName evidence="3">Renin receptor-like C-terminal transmembrane spanning segment domain-containing protein</fullName>
    </recommendedName>
</protein>
<feature type="chain" id="PRO_5042925842" description="Renin receptor-like C-terminal transmembrane spanning segment domain-containing protein" evidence="2">
    <location>
        <begin position="22"/>
        <end position="307"/>
    </location>
</feature>
<evidence type="ECO:0000313" key="4">
    <source>
        <dbReference type="EMBL" id="GMR32371.1"/>
    </source>
</evidence>
<dbReference type="PANTHER" id="PTHR13351">
    <property type="entry name" value="RENIN RECEPTOR"/>
    <property type="match status" value="1"/>
</dbReference>
<name>A0AAN4Z1Z5_9BILA</name>
<dbReference type="InterPro" id="IPR056780">
    <property type="entry name" value="Renin_r_C"/>
</dbReference>
<evidence type="ECO:0000313" key="5">
    <source>
        <dbReference type="Proteomes" id="UP001328107"/>
    </source>
</evidence>
<dbReference type="Pfam" id="PF07850">
    <property type="entry name" value="Renin_r"/>
    <property type="match status" value="1"/>
</dbReference>
<dbReference type="GO" id="GO:0038023">
    <property type="term" value="F:signaling receptor activity"/>
    <property type="evidence" value="ECO:0007669"/>
    <property type="project" value="InterPro"/>
</dbReference>
<keyword evidence="5" id="KW-1185">Reference proteome</keyword>
<feature type="non-terminal residue" evidence="4">
    <location>
        <position position="1"/>
    </location>
</feature>
<accession>A0AAN4Z1Z5</accession>
<dbReference type="GO" id="GO:0009897">
    <property type="term" value="C:external side of plasma membrane"/>
    <property type="evidence" value="ECO:0007669"/>
    <property type="project" value="TreeGrafter"/>
</dbReference>
<dbReference type="AlphaFoldDB" id="A0AAN4Z1Z5"/>
<keyword evidence="1" id="KW-0812">Transmembrane</keyword>
<keyword evidence="2" id="KW-0732">Signal</keyword>
<dbReference type="EMBL" id="BTRK01000001">
    <property type="protein sequence ID" value="GMR32371.1"/>
    <property type="molecule type" value="Genomic_DNA"/>
</dbReference>
<evidence type="ECO:0000256" key="1">
    <source>
        <dbReference type="SAM" id="Phobius"/>
    </source>
</evidence>
<comment type="caution">
    <text evidence="4">The sequence shown here is derived from an EMBL/GenBank/DDBJ whole genome shotgun (WGS) entry which is preliminary data.</text>
</comment>
<feature type="transmembrane region" description="Helical" evidence="1">
    <location>
        <begin position="262"/>
        <end position="286"/>
    </location>
</feature>
<sequence length="307" mass="33344">LQMTLAVSSLLVVSLAVLSSASTVTFLQPVSSVSVQAGSITVGLDKLNSALLGLSTVDGQPVKENLFAPTRAIVSLEVNGVAQEIEVEGSKIPLKTHPVPHWDKTVQDQIDVQFDAADFEVVHVHGKHIRTSDAAFKKIIEDEKIDSSKLKSKGSHSEALVNGLKLAKSIQDQAEKLAARSGPSVFRVQLSGETAAADVQYVLHQLSSAARAVYGEDSVVVQLVQWEEEHKRSKRDTSNNPPIVQKRKSLNVYVFSSTDYPAIFAIFAGLVILLALAILYIAVGLWNMDPGKDSIIYRMTTTRMKKD</sequence>
<evidence type="ECO:0000256" key="2">
    <source>
        <dbReference type="SAM" id="SignalP"/>
    </source>
</evidence>
<dbReference type="GO" id="GO:0030177">
    <property type="term" value="P:positive regulation of Wnt signaling pathway"/>
    <property type="evidence" value="ECO:0007669"/>
    <property type="project" value="TreeGrafter"/>
</dbReference>
<dbReference type="PANTHER" id="PTHR13351:SF1">
    <property type="entry name" value="RENIN RECEPTOR"/>
    <property type="match status" value="1"/>
</dbReference>
<keyword evidence="1" id="KW-0472">Membrane</keyword>
<dbReference type="Proteomes" id="UP001328107">
    <property type="component" value="Unassembled WGS sequence"/>
</dbReference>
<organism evidence="4 5">
    <name type="scientific">Pristionchus mayeri</name>
    <dbReference type="NCBI Taxonomy" id="1317129"/>
    <lineage>
        <taxon>Eukaryota</taxon>
        <taxon>Metazoa</taxon>
        <taxon>Ecdysozoa</taxon>
        <taxon>Nematoda</taxon>
        <taxon>Chromadorea</taxon>
        <taxon>Rhabditida</taxon>
        <taxon>Rhabditina</taxon>
        <taxon>Diplogasteromorpha</taxon>
        <taxon>Diplogasteroidea</taxon>
        <taxon>Neodiplogasteridae</taxon>
        <taxon>Pristionchus</taxon>
    </lineage>
</organism>
<proteinExistence type="predicted"/>
<keyword evidence="1" id="KW-1133">Transmembrane helix</keyword>
<feature type="signal peptide" evidence="2">
    <location>
        <begin position="1"/>
        <end position="21"/>
    </location>
</feature>
<reference evidence="5" key="1">
    <citation type="submission" date="2022-10" db="EMBL/GenBank/DDBJ databases">
        <title>Genome assembly of Pristionchus species.</title>
        <authorList>
            <person name="Yoshida K."/>
            <person name="Sommer R.J."/>
        </authorList>
    </citation>
    <scope>NUCLEOTIDE SEQUENCE [LARGE SCALE GENOMIC DNA]</scope>
    <source>
        <strain evidence="5">RS5460</strain>
    </source>
</reference>
<evidence type="ECO:0000259" key="3">
    <source>
        <dbReference type="Pfam" id="PF07850"/>
    </source>
</evidence>